<evidence type="ECO:0008006" key="7">
    <source>
        <dbReference type="Google" id="ProtNLM"/>
    </source>
</evidence>
<dbReference type="AlphaFoldDB" id="A0A375CSP8"/>
<geneLocation type="plasmid" evidence="6">
    <name>cbm2586_p</name>
</geneLocation>
<organism evidence="3 6">
    <name type="scientific">Cupriavidus taiwanensis</name>
    <dbReference type="NCBI Taxonomy" id="164546"/>
    <lineage>
        <taxon>Bacteria</taxon>
        <taxon>Pseudomonadati</taxon>
        <taxon>Pseudomonadota</taxon>
        <taxon>Betaproteobacteria</taxon>
        <taxon>Burkholderiales</taxon>
        <taxon>Burkholderiaceae</taxon>
        <taxon>Cupriavidus</taxon>
    </lineage>
</organism>
<dbReference type="EMBL" id="LT984815">
    <property type="protein sequence ID" value="SPD69153.1"/>
    <property type="molecule type" value="Genomic_DNA"/>
</dbReference>
<sequence length="172" mass="18058">MRRSLLEGHVLIRSTIVSACVVTMLVSACSTTPIAASQAAPAPSERLSGLQTPPPGEFATLVVTRDQGFYGSACDTVLSVDGKEVGRLRSGEVARFYAKPGAIILGAQTSAMCLGGLKEREIRLTPAATVRYRISIDSSGGLDCGDLFSGDEGVPSFNVRSELVIEHSCPDL</sequence>
<dbReference type="Proteomes" id="UP000254259">
    <property type="component" value="Plasmid CBM2636p"/>
</dbReference>
<feature type="signal peptide" evidence="1">
    <location>
        <begin position="1"/>
        <end position="19"/>
    </location>
</feature>
<name>A0A375CSP8_9BURK</name>
<dbReference type="EMBL" id="OFSN01000062">
    <property type="protein sequence ID" value="SOY78141.1"/>
    <property type="molecule type" value="Genomic_DNA"/>
</dbReference>
<accession>A0A375CSP8</accession>
<geneLocation type="plasmid" evidence="5">
    <name>cbm2636p</name>
</geneLocation>
<dbReference type="Proteomes" id="UP000257016">
    <property type="component" value="Unassembled WGS sequence"/>
</dbReference>
<evidence type="ECO:0000313" key="3">
    <source>
        <dbReference type="EMBL" id="SOY78141.1"/>
    </source>
</evidence>
<geneLocation type="plasmid" evidence="4">
    <name>CBM2636p</name>
</geneLocation>
<feature type="chain" id="PRO_5041083605" description="Lipoprotein" evidence="1">
    <location>
        <begin position="20"/>
        <end position="172"/>
    </location>
</feature>
<evidence type="ECO:0000313" key="6">
    <source>
        <dbReference type="Proteomes" id="UP000257016"/>
    </source>
</evidence>
<dbReference type="PROSITE" id="PS51257">
    <property type="entry name" value="PROKAR_LIPOPROTEIN"/>
    <property type="match status" value="1"/>
</dbReference>
<gene>
    <name evidence="3" type="ORF">CBM2586_P50007</name>
    <name evidence="2" type="ORF">CBM2589_P40005</name>
    <name evidence="4" type="ORF">CBM2636_P10064</name>
</gene>
<evidence type="ECO:0000313" key="5">
    <source>
        <dbReference type="Proteomes" id="UP000254259"/>
    </source>
</evidence>
<proteinExistence type="predicted"/>
<protein>
    <recommendedName>
        <fullName evidence="7">Lipoprotein</fullName>
    </recommendedName>
</protein>
<reference evidence="5 6" key="1">
    <citation type="submission" date="2018-01" db="EMBL/GenBank/DDBJ databases">
        <authorList>
            <person name="Clerissi C."/>
        </authorList>
    </citation>
    <scope>NUCLEOTIDE SEQUENCE [LARGE SCALE GENOMIC DNA]</scope>
    <source>
        <strain evidence="3">Cupriavidus taiwanensis LMG 19430</strain>
        <strain evidence="2">Cupriavidus taiwanensis STM 3521</strain>
        <strain evidence="4">Cupriavidus taiwanensis SWF 66322</strain>
        <plasmid evidence="6">cbm2586_p</plasmid>
        <plasmid evidence="5">cbm2636p</plasmid>
        <plasmid evidence="4">CBM2636p</plasmid>
    </source>
</reference>
<evidence type="ECO:0000256" key="1">
    <source>
        <dbReference type="SAM" id="SignalP"/>
    </source>
</evidence>
<keyword evidence="4" id="KW-0614">Plasmid</keyword>
<dbReference type="Proteomes" id="UP000256297">
    <property type="component" value="Plasmid CBM2589_p"/>
</dbReference>
<dbReference type="EMBL" id="OFSP01000072">
    <property type="protein sequence ID" value="SOY77094.1"/>
    <property type="molecule type" value="Genomic_DNA"/>
</dbReference>
<evidence type="ECO:0000313" key="4">
    <source>
        <dbReference type="EMBL" id="SPD69153.1"/>
    </source>
</evidence>
<keyword evidence="1" id="KW-0732">Signal</keyword>
<evidence type="ECO:0000313" key="2">
    <source>
        <dbReference type="EMBL" id="SOY77094.1"/>
    </source>
</evidence>